<reference evidence="1" key="2">
    <citation type="submission" date="2022-05" db="EMBL/GenBank/DDBJ databases">
        <authorList>
            <person name="Kim J.-S."/>
            <person name="Lee K."/>
            <person name="Suh M."/>
            <person name="Eom M."/>
            <person name="Kim J.-S."/>
            <person name="Kim D.-S."/>
            <person name="Ko S.-H."/>
            <person name="Shin Y."/>
            <person name="Lee J.-S."/>
        </authorList>
    </citation>
    <scope>NUCLEOTIDE SEQUENCE</scope>
    <source>
        <strain evidence="1">N237</strain>
    </source>
</reference>
<accession>A0ABY4QX31</accession>
<reference evidence="1" key="1">
    <citation type="journal article" date="2018" name="Int. J. Syst. Evol. Microbiol.">
        <title>Jatrophihabitans telluris sp. nov., isolated from sediment soil of lava forest wetlands and the emended description of the genus Jatrophihabitans.</title>
        <authorList>
            <person name="Lee K.C."/>
            <person name="Suh M.K."/>
            <person name="Eom M.K."/>
            <person name="Kim K.K."/>
            <person name="Kim J.S."/>
            <person name="Kim D.S."/>
            <person name="Ko S.H."/>
            <person name="Shin Y.K."/>
            <person name="Lee J.S."/>
        </authorList>
    </citation>
    <scope>NUCLEOTIDE SEQUENCE</scope>
    <source>
        <strain evidence="1">N237</strain>
    </source>
</reference>
<evidence type="ECO:0000313" key="2">
    <source>
        <dbReference type="Proteomes" id="UP001056336"/>
    </source>
</evidence>
<gene>
    <name evidence="1" type="ORF">M6D93_18305</name>
</gene>
<evidence type="ECO:0000313" key="1">
    <source>
        <dbReference type="EMBL" id="UQX88218.1"/>
    </source>
</evidence>
<sequence>MPAPVLVLGATGILRPAVVRLVEDGRTVVGVARSAPELAELAAVLGPRLIPAAADYLDTQGLLRTLTAIVASFSAAVVYAPVADDETLAVLRLLTDGPVVDLLVSEYAQPAPGADPAAFCLSELPARQAAPWRSLLLGWTSEGRWHTPEEISAAAVEVLATGQDTLLGVVRPWSTRPAS</sequence>
<dbReference type="SUPFAM" id="SSF51735">
    <property type="entry name" value="NAD(P)-binding Rossmann-fold domains"/>
    <property type="match status" value="1"/>
</dbReference>
<dbReference type="Gene3D" id="3.40.50.720">
    <property type="entry name" value="NAD(P)-binding Rossmann-like Domain"/>
    <property type="match status" value="1"/>
</dbReference>
<name>A0ABY4QX31_9ACTN</name>
<dbReference type="RefSeq" id="WP_249771505.1">
    <property type="nucleotide sequence ID" value="NZ_CP097332.1"/>
</dbReference>
<protein>
    <submittedName>
        <fullName evidence="1">Uncharacterized protein</fullName>
    </submittedName>
</protein>
<dbReference type="Proteomes" id="UP001056336">
    <property type="component" value="Chromosome"/>
</dbReference>
<keyword evidence="2" id="KW-1185">Reference proteome</keyword>
<organism evidence="1 2">
    <name type="scientific">Jatrophihabitans telluris</name>
    <dbReference type="NCBI Taxonomy" id="2038343"/>
    <lineage>
        <taxon>Bacteria</taxon>
        <taxon>Bacillati</taxon>
        <taxon>Actinomycetota</taxon>
        <taxon>Actinomycetes</taxon>
        <taxon>Jatrophihabitantales</taxon>
        <taxon>Jatrophihabitantaceae</taxon>
        <taxon>Jatrophihabitans</taxon>
    </lineage>
</organism>
<proteinExistence type="predicted"/>
<dbReference type="EMBL" id="CP097332">
    <property type="protein sequence ID" value="UQX88218.1"/>
    <property type="molecule type" value="Genomic_DNA"/>
</dbReference>
<dbReference type="InterPro" id="IPR036291">
    <property type="entry name" value="NAD(P)-bd_dom_sf"/>
</dbReference>